<dbReference type="NCBIfam" id="TIGR02404">
    <property type="entry name" value="trehalos_R_Bsub"/>
    <property type="match status" value="1"/>
</dbReference>
<dbReference type="GO" id="GO:0003700">
    <property type="term" value="F:DNA-binding transcription factor activity"/>
    <property type="evidence" value="ECO:0007669"/>
    <property type="project" value="UniProtKB-UniRule"/>
</dbReference>
<evidence type="ECO:0000313" key="7">
    <source>
        <dbReference type="Proteomes" id="UP000051291"/>
    </source>
</evidence>
<keyword evidence="3" id="KW-0804">Transcription</keyword>
<dbReference type="RefSeq" id="WP_057907198.1">
    <property type="nucleotide sequence ID" value="NZ_AYYZ01000030.1"/>
</dbReference>
<dbReference type="InterPro" id="IPR050679">
    <property type="entry name" value="Bact_HTH_transcr_reg"/>
</dbReference>
<dbReference type="Pfam" id="PF07702">
    <property type="entry name" value="UTRA"/>
    <property type="match status" value="1"/>
</dbReference>
<accession>A0A0R1ZL49</accession>
<dbReference type="SMART" id="SM00345">
    <property type="entry name" value="HTH_GNTR"/>
    <property type="match status" value="1"/>
</dbReference>
<evidence type="ECO:0000313" key="6">
    <source>
        <dbReference type="EMBL" id="KRM51564.1"/>
    </source>
</evidence>
<evidence type="ECO:0000256" key="2">
    <source>
        <dbReference type="ARBA" id="ARBA00023125"/>
    </source>
</evidence>
<dbReference type="InterPro" id="IPR000524">
    <property type="entry name" value="Tscrpt_reg_HTH_GntR"/>
</dbReference>
<dbReference type="InterPro" id="IPR012770">
    <property type="entry name" value="TreR"/>
</dbReference>
<dbReference type="GO" id="GO:0003677">
    <property type="term" value="F:DNA binding"/>
    <property type="evidence" value="ECO:0007669"/>
    <property type="project" value="UniProtKB-UniRule"/>
</dbReference>
<keyword evidence="1" id="KW-0805">Transcription regulation</keyword>
<dbReference type="PANTHER" id="PTHR44846">
    <property type="entry name" value="MANNOSYL-D-GLYCERATE TRANSPORT/METABOLISM SYSTEM REPRESSOR MNGR-RELATED"/>
    <property type="match status" value="1"/>
</dbReference>
<dbReference type="PROSITE" id="PS50949">
    <property type="entry name" value="HTH_GNTR"/>
    <property type="match status" value="1"/>
</dbReference>
<dbReference type="EMBL" id="AYYZ01000030">
    <property type="protein sequence ID" value="KRM51564.1"/>
    <property type="molecule type" value="Genomic_DNA"/>
</dbReference>
<keyword evidence="2" id="KW-0238">DNA-binding</keyword>
<dbReference type="GO" id="GO:0045892">
    <property type="term" value="P:negative regulation of DNA-templated transcription"/>
    <property type="evidence" value="ECO:0007669"/>
    <property type="project" value="TreeGrafter"/>
</dbReference>
<dbReference type="InterPro" id="IPR028978">
    <property type="entry name" value="Chorismate_lyase_/UTRA_dom_sf"/>
</dbReference>
<reference evidence="6 7" key="1">
    <citation type="journal article" date="2015" name="Genome Announc.">
        <title>Expanding the biotechnology potential of lactobacilli through comparative genomics of 213 strains and associated genera.</title>
        <authorList>
            <person name="Sun Z."/>
            <person name="Harris H.M."/>
            <person name="McCann A."/>
            <person name="Guo C."/>
            <person name="Argimon S."/>
            <person name="Zhang W."/>
            <person name="Yang X."/>
            <person name="Jeffery I.B."/>
            <person name="Cooney J.C."/>
            <person name="Kagawa T.F."/>
            <person name="Liu W."/>
            <person name="Song Y."/>
            <person name="Salvetti E."/>
            <person name="Wrobel A."/>
            <person name="Rasinkangas P."/>
            <person name="Parkhill J."/>
            <person name="Rea M.C."/>
            <person name="O'Sullivan O."/>
            <person name="Ritari J."/>
            <person name="Douillard F.P."/>
            <person name="Paul Ross R."/>
            <person name="Yang R."/>
            <person name="Briner A.E."/>
            <person name="Felis G.E."/>
            <person name="de Vos W.M."/>
            <person name="Barrangou R."/>
            <person name="Klaenhammer T.R."/>
            <person name="Caufield P.W."/>
            <person name="Cui Y."/>
            <person name="Zhang H."/>
            <person name="O'Toole P.W."/>
        </authorList>
    </citation>
    <scope>NUCLEOTIDE SEQUENCE [LARGE SCALE GENOMIC DNA]</scope>
    <source>
        <strain evidence="6 7">DSM 20653</strain>
    </source>
</reference>
<proteinExistence type="predicted"/>
<evidence type="ECO:0000256" key="1">
    <source>
        <dbReference type="ARBA" id="ARBA00023015"/>
    </source>
</evidence>
<dbReference type="PANTHER" id="PTHR44846:SF12">
    <property type="entry name" value="HTH-TYPE TRANSCRIPTIONAL REGULATOR TRER"/>
    <property type="match status" value="1"/>
</dbReference>
<dbReference type="SMART" id="SM00866">
    <property type="entry name" value="UTRA"/>
    <property type="match status" value="1"/>
</dbReference>
<dbReference type="PATRIC" id="fig|1423820.4.peg.1400"/>
<gene>
    <name evidence="6" type="ORF">FC64_GL001374</name>
</gene>
<evidence type="ECO:0000256" key="4">
    <source>
        <dbReference type="NCBIfam" id="TIGR02404"/>
    </source>
</evidence>
<dbReference type="CDD" id="cd07377">
    <property type="entry name" value="WHTH_GntR"/>
    <property type="match status" value="1"/>
</dbReference>
<dbReference type="PRINTS" id="PR00035">
    <property type="entry name" value="HTHGNTR"/>
</dbReference>
<evidence type="ECO:0000256" key="3">
    <source>
        <dbReference type="ARBA" id="ARBA00023163"/>
    </source>
</evidence>
<comment type="caution">
    <text evidence="6">The sequence shown here is derived from an EMBL/GenBank/DDBJ whole genome shotgun (WGS) entry which is preliminary data.</text>
</comment>
<sequence length="240" mass="27290">MSKQDMIAQDLAEKIHHGLYCPGDYLPSEHQLTNLYGTSRETIRGALSQLNDLGLIQKIKGKGSIVLDYQKFTFPVSGITSFQELNQKLGMHAVTTVLKNEHCNSIPRYFVNRGVDADQPSIYVERLRTIDHEPVVIDRDFLLTPPIDEIPPKVAENSLYDYIEGELGLDISYASKEITVEKVDDEVSAQLKLTGDQLVVVVRSLSFLNDTTLFQLTESYHRPDKFKFSDFARRQKIKLK</sequence>
<dbReference type="Gene3D" id="3.40.1410.10">
    <property type="entry name" value="Chorismate lyase-like"/>
    <property type="match status" value="1"/>
</dbReference>
<protein>
    <recommendedName>
        <fullName evidence="4">Trehalose operon repressor</fullName>
    </recommendedName>
</protein>
<organism evidence="6 7">
    <name type="scientific">Ligilactobacillus araffinosus DSM 20653</name>
    <dbReference type="NCBI Taxonomy" id="1423820"/>
    <lineage>
        <taxon>Bacteria</taxon>
        <taxon>Bacillati</taxon>
        <taxon>Bacillota</taxon>
        <taxon>Bacilli</taxon>
        <taxon>Lactobacillales</taxon>
        <taxon>Lactobacillaceae</taxon>
        <taxon>Ligilactobacillus</taxon>
    </lineage>
</organism>
<name>A0A0R1ZL49_9LACO</name>
<evidence type="ECO:0000259" key="5">
    <source>
        <dbReference type="PROSITE" id="PS50949"/>
    </source>
</evidence>
<dbReference type="InterPro" id="IPR036390">
    <property type="entry name" value="WH_DNA-bd_sf"/>
</dbReference>
<dbReference type="SUPFAM" id="SSF64288">
    <property type="entry name" value="Chorismate lyase-like"/>
    <property type="match status" value="1"/>
</dbReference>
<keyword evidence="7" id="KW-1185">Reference proteome</keyword>
<dbReference type="AlphaFoldDB" id="A0A0R1ZL49"/>
<feature type="domain" description="HTH gntR-type" evidence="5">
    <location>
        <begin position="1"/>
        <end position="69"/>
    </location>
</feature>
<dbReference type="STRING" id="1423820.FC64_GL001374"/>
<dbReference type="InterPro" id="IPR036388">
    <property type="entry name" value="WH-like_DNA-bd_sf"/>
</dbReference>
<dbReference type="Pfam" id="PF00392">
    <property type="entry name" value="GntR"/>
    <property type="match status" value="1"/>
</dbReference>
<dbReference type="Gene3D" id="1.10.10.10">
    <property type="entry name" value="Winged helix-like DNA-binding domain superfamily/Winged helix DNA-binding domain"/>
    <property type="match status" value="1"/>
</dbReference>
<dbReference type="InterPro" id="IPR011663">
    <property type="entry name" value="UTRA"/>
</dbReference>
<dbReference type="Proteomes" id="UP000051291">
    <property type="component" value="Unassembled WGS sequence"/>
</dbReference>
<dbReference type="SUPFAM" id="SSF46785">
    <property type="entry name" value="Winged helix' DNA-binding domain"/>
    <property type="match status" value="1"/>
</dbReference>